<dbReference type="InterPro" id="IPR002305">
    <property type="entry name" value="aa-tRNA-synth_Ic"/>
</dbReference>
<dbReference type="EMBL" id="VLLC01000022">
    <property type="protein sequence ID" value="TWI68229.1"/>
    <property type="molecule type" value="Genomic_DNA"/>
</dbReference>
<dbReference type="PANTHER" id="PTHR11766:SF0">
    <property type="entry name" value="TYROSINE--TRNA LIGASE, MITOCHONDRIAL"/>
    <property type="match status" value="1"/>
</dbReference>
<evidence type="ECO:0000256" key="4">
    <source>
        <dbReference type="ARBA" id="ARBA00022884"/>
    </source>
</evidence>
<keyword evidence="1 8" id="KW-0436">Ligase</keyword>
<comment type="subcellular location">
    <subcellularLocation>
        <location evidence="8">Cytoplasm</location>
    </subcellularLocation>
</comment>
<organism evidence="11 12">
    <name type="scientific">Desulfobotulus alkaliphilus</name>
    <dbReference type="NCBI Taxonomy" id="622671"/>
    <lineage>
        <taxon>Bacteria</taxon>
        <taxon>Pseudomonadati</taxon>
        <taxon>Thermodesulfobacteriota</taxon>
        <taxon>Desulfobacteria</taxon>
        <taxon>Desulfobacterales</taxon>
        <taxon>Desulfobacteraceae</taxon>
        <taxon>Desulfobotulus</taxon>
    </lineage>
</organism>
<dbReference type="SUPFAM" id="SSF55174">
    <property type="entry name" value="Alpha-L RNA-binding motif"/>
    <property type="match status" value="1"/>
</dbReference>
<dbReference type="FunFam" id="1.10.240.10:FF:000001">
    <property type="entry name" value="Tyrosine--tRNA ligase"/>
    <property type="match status" value="1"/>
</dbReference>
<dbReference type="GO" id="GO:0005524">
    <property type="term" value="F:ATP binding"/>
    <property type="evidence" value="ECO:0007669"/>
    <property type="project" value="UniProtKB-UniRule"/>
</dbReference>
<keyword evidence="4 9" id="KW-0694">RNA-binding</keyword>
<dbReference type="InterPro" id="IPR024107">
    <property type="entry name" value="Tyr-tRNA-ligase_bac_1"/>
</dbReference>
<dbReference type="InterPro" id="IPR054608">
    <property type="entry name" value="SYY-like_C"/>
</dbReference>
<reference evidence="11 12" key="1">
    <citation type="submission" date="2019-07" db="EMBL/GenBank/DDBJ databases">
        <title>Genome sequencing of 100 strains of the haloalkaliphilic chemolithoautotrophic sulfur-oxidizing bacterium Thioalkalivibrio.</title>
        <authorList>
            <person name="Muyzer G."/>
        </authorList>
    </citation>
    <scope>NUCLEOTIDE SEQUENCE [LARGE SCALE GENOMIC DNA]</scope>
    <source>
        <strain evidence="11 12">ASO4-4</strain>
    </source>
</reference>
<dbReference type="PRINTS" id="PR01040">
    <property type="entry name" value="TRNASYNTHTYR"/>
</dbReference>
<dbReference type="InterPro" id="IPR036986">
    <property type="entry name" value="S4_RNA-bd_sf"/>
</dbReference>
<keyword evidence="12" id="KW-1185">Reference proteome</keyword>
<evidence type="ECO:0000256" key="5">
    <source>
        <dbReference type="ARBA" id="ARBA00022917"/>
    </source>
</evidence>
<feature type="binding site" evidence="8">
    <location>
        <position position="43"/>
    </location>
    <ligand>
        <name>L-tyrosine</name>
        <dbReference type="ChEBI" id="CHEBI:58315"/>
    </ligand>
</feature>
<dbReference type="EC" id="6.1.1.1" evidence="8"/>
<evidence type="ECO:0000256" key="6">
    <source>
        <dbReference type="ARBA" id="ARBA00023146"/>
    </source>
</evidence>
<dbReference type="Pfam" id="PF22421">
    <property type="entry name" value="SYY_C-terminal"/>
    <property type="match status" value="1"/>
</dbReference>
<comment type="similarity">
    <text evidence="8">Belongs to the class-I aminoacyl-tRNA synthetase family. TyrS type 1 subfamily.</text>
</comment>
<evidence type="ECO:0000256" key="3">
    <source>
        <dbReference type="ARBA" id="ARBA00022840"/>
    </source>
</evidence>
<comment type="catalytic activity">
    <reaction evidence="7 8">
        <text>tRNA(Tyr) + L-tyrosine + ATP = L-tyrosyl-tRNA(Tyr) + AMP + diphosphate + H(+)</text>
        <dbReference type="Rhea" id="RHEA:10220"/>
        <dbReference type="Rhea" id="RHEA-COMP:9706"/>
        <dbReference type="Rhea" id="RHEA-COMP:9707"/>
        <dbReference type="ChEBI" id="CHEBI:15378"/>
        <dbReference type="ChEBI" id="CHEBI:30616"/>
        <dbReference type="ChEBI" id="CHEBI:33019"/>
        <dbReference type="ChEBI" id="CHEBI:58315"/>
        <dbReference type="ChEBI" id="CHEBI:78442"/>
        <dbReference type="ChEBI" id="CHEBI:78536"/>
        <dbReference type="ChEBI" id="CHEBI:456215"/>
        <dbReference type="EC" id="6.1.1.1"/>
    </reaction>
</comment>
<dbReference type="GO" id="GO:0006437">
    <property type="term" value="P:tyrosyl-tRNA aminoacylation"/>
    <property type="evidence" value="ECO:0007669"/>
    <property type="project" value="UniProtKB-UniRule"/>
</dbReference>
<dbReference type="GO" id="GO:0005829">
    <property type="term" value="C:cytosol"/>
    <property type="evidence" value="ECO:0007669"/>
    <property type="project" value="TreeGrafter"/>
</dbReference>
<dbReference type="SUPFAM" id="SSF52374">
    <property type="entry name" value="Nucleotidylyl transferase"/>
    <property type="match status" value="1"/>
</dbReference>
<keyword evidence="6 8" id="KW-0030">Aminoacyl-tRNA synthetase</keyword>
<proteinExistence type="inferred from homology"/>
<comment type="function">
    <text evidence="8">Catalyzes the attachment of tyrosine to tRNA(Tyr) in a two-step reaction: tyrosine is first activated by ATP to form Tyr-AMP and then transferred to the acceptor end of tRNA(Tyr).</text>
</comment>
<evidence type="ECO:0000256" key="1">
    <source>
        <dbReference type="ARBA" id="ARBA00022598"/>
    </source>
</evidence>
<evidence type="ECO:0000313" key="12">
    <source>
        <dbReference type="Proteomes" id="UP000318307"/>
    </source>
</evidence>
<dbReference type="InterPro" id="IPR002307">
    <property type="entry name" value="Tyr-tRNA-ligase"/>
</dbReference>
<name>A0A562RGJ6_9BACT</name>
<dbReference type="GO" id="GO:0004831">
    <property type="term" value="F:tyrosine-tRNA ligase activity"/>
    <property type="evidence" value="ECO:0007669"/>
    <property type="project" value="UniProtKB-UniRule"/>
</dbReference>
<dbReference type="GO" id="GO:0003723">
    <property type="term" value="F:RNA binding"/>
    <property type="evidence" value="ECO:0007669"/>
    <property type="project" value="UniProtKB-KW"/>
</dbReference>
<dbReference type="Gene3D" id="1.10.240.10">
    <property type="entry name" value="Tyrosyl-Transfer RNA Synthetase"/>
    <property type="match status" value="1"/>
</dbReference>
<sequence>MDRVGKEAGMNALDVLRLRGFVESTTHEKELEDYLGTPGRYCYIGFDPTGSSLHVGHLVTVMALAHMQRCGHRPMALVGGGTGMIGDPSGKTEMRQLLTPEIVAENKAGLKGQLSSFLDFSEGKAVLVDNADWLSELQYIPFLRDVGCHFSVNRMVKAESYRARLESEEGLSFIEFNYMLLQAYDFYVLAEKYGCFLQMGGRDQWGNIVAGVELVRRKAQKTAFGITFPLIMTSSGIKMGKTHAGAVWLDPERTSPYDYYQFWVNTDDADVQRFLKLFTFLPMEEIEAVAGLDGKDLNTVKAVLAYEATAIVHGKEAADQAHGAASAVFGGREISAAIFPSSVIPRQVMTDVSGMPCSRIPGQDFSSGMTVVDLFCRVGLCASKGAARRLIEQGGAYVNGKRIDSDSIDVILGPDTFEEGALVLRSGKKQYHRIEMV</sequence>
<feature type="domain" description="Tyrosine--tRNA ligase SYY-like C-terminal" evidence="10">
    <location>
        <begin position="364"/>
        <end position="433"/>
    </location>
</feature>
<protein>
    <recommendedName>
        <fullName evidence="8">Tyrosine--tRNA ligase</fullName>
        <ecNumber evidence="8">6.1.1.1</ecNumber>
    </recommendedName>
    <alternativeName>
        <fullName evidence="8">Tyrosyl-tRNA synthetase</fullName>
        <shortName evidence="8">TyrRS</shortName>
    </alternativeName>
</protein>
<dbReference type="NCBIfam" id="TIGR00234">
    <property type="entry name" value="tyrS"/>
    <property type="match status" value="1"/>
</dbReference>
<dbReference type="InterPro" id="IPR024088">
    <property type="entry name" value="Tyr-tRNA-ligase_bac-type"/>
</dbReference>
<dbReference type="AlphaFoldDB" id="A0A562RGJ6"/>
<comment type="subunit">
    <text evidence="8">Homodimer.</text>
</comment>
<feature type="binding site" evidence="8">
    <location>
        <position position="178"/>
    </location>
    <ligand>
        <name>L-tyrosine</name>
        <dbReference type="ChEBI" id="CHEBI:58315"/>
    </ligand>
</feature>
<evidence type="ECO:0000259" key="10">
    <source>
        <dbReference type="Pfam" id="PF22421"/>
    </source>
</evidence>
<evidence type="ECO:0000256" key="2">
    <source>
        <dbReference type="ARBA" id="ARBA00022741"/>
    </source>
</evidence>
<keyword evidence="3 8" id="KW-0067">ATP-binding</keyword>
<dbReference type="HAMAP" id="MF_02006">
    <property type="entry name" value="Tyr_tRNA_synth_type1"/>
    <property type="match status" value="1"/>
</dbReference>
<dbReference type="InterPro" id="IPR014729">
    <property type="entry name" value="Rossmann-like_a/b/a_fold"/>
</dbReference>
<feature type="short sequence motif" description="'KMSKS' region" evidence="8">
    <location>
        <begin position="238"/>
        <end position="242"/>
    </location>
</feature>
<dbReference type="CDD" id="cd00165">
    <property type="entry name" value="S4"/>
    <property type="match status" value="1"/>
</dbReference>
<dbReference type="Proteomes" id="UP000318307">
    <property type="component" value="Unassembled WGS sequence"/>
</dbReference>
<evidence type="ECO:0000256" key="7">
    <source>
        <dbReference type="ARBA" id="ARBA00048248"/>
    </source>
</evidence>
<dbReference type="PROSITE" id="PS50889">
    <property type="entry name" value="S4"/>
    <property type="match status" value="1"/>
</dbReference>
<feature type="binding site" evidence="8">
    <location>
        <position position="182"/>
    </location>
    <ligand>
        <name>L-tyrosine</name>
        <dbReference type="ChEBI" id="CHEBI:58315"/>
    </ligand>
</feature>
<dbReference type="Gene3D" id="3.10.290.10">
    <property type="entry name" value="RNA-binding S4 domain"/>
    <property type="match status" value="1"/>
</dbReference>
<accession>A0A562RGJ6</accession>
<feature type="short sequence motif" description="'HIGH' region" evidence="8">
    <location>
        <begin position="48"/>
        <end position="57"/>
    </location>
</feature>
<evidence type="ECO:0000313" key="11">
    <source>
        <dbReference type="EMBL" id="TWI68229.1"/>
    </source>
</evidence>
<keyword evidence="2 8" id="KW-0547">Nucleotide-binding</keyword>
<dbReference type="CDD" id="cd00805">
    <property type="entry name" value="TyrRS_core"/>
    <property type="match status" value="1"/>
</dbReference>
<dbReference type="Pfam" id="PF00579">
    <property type="entry name" value="tRNA-synt_1b"/>
    <property type="match status" value="1"/>
</dbReference>
<keyword evidence="8" id="KW-0963">Cytoplasm</keyword>
<evidence type="ECO:0000256" key="8">
    <source>
        <dbReference type="HAMAP-Rule" id="MF_02006"/>
    </source>
</evidence>
<dbReference type="PANTHER" id="PTHR11766">
    <property type="entry name" value="TYROSYL-TRNA SYNTHETASE"/>
    <property type="match status" value="1"/>
</dbReference>
<comment type="caution">
    <text evidence="11">The sequence shown here is derived from an EMBL/GenBank/DDBJ whole genome shotgun (WGS) entry which is preliminary data.</text>
</comment>
<keyword evidence="5 8" id="KW-0648">Protein biosynthesis</keyword>
<feature type="binding site" evidence="8">
    <location>
        <position position="241"/>
    </location>
    <ligand>
        <name>ATP</name>
        <dbReference type="ChEBI" id="CHEBI:30616"/>
    </ligand>
</feature>
<dbReference type="Gene3D" id="3.40.50.620">
    <property type="entry name" value="HUPs"/>
    <property type="match status" value="1"/>
</dbReference>
<gene>
    <name evidence="8" type="primary">tyrS</name>
    <name evidence="11" type="ORF">LZ24_02605</name>
</gene>
<evidence type="ECO:0000256" key="9">
    <source>
        <dbReference type="PROSITE-ProRule" id="PRU00182"/>
    </source>
</evidence>